<keyword evidence="2" id="KW-1185">Reference proteome</keyword>
<comment type="caution">
    <text evidence="1">The sequence shown here is derived from an EMBL/GenBank/DDBJ whole genome shotgun (WGS) entry which is preliminary data.</text>
</comment>
<dbReference type="Proteomes" id="UP000320762">
    <property type="component" value="Unassembled WGS sequence"/>
</dbReference>
<organism evidence="1 2">
    <name type="scientific">Schizophyllum amplum</name>
    <dbReference type="NCBI Taxonomy" id="97359"/>
    <lineage>
        <taxon>Eukaryota</taxon>
        <taxon>Fungi</taxon>
        <taxon>Dikarya</taxon>
        <taxon>Basidiomycota</taxon>
        <taxon>Agaricomycotina</taxon>
        <taxon>Agaricomycetes</taxon>
        <taxon>Agaricomycetidae</taxon>
        <taxon>Agaricales</taxon>
        <taxon>Schizophyllaceae</taxon>
        <taxon>Schizophyllum</taxon>
    </lineage>
</organism>
<name>A0A550CBL1_9AGAR</name>
<gene>
    <name evidence="1" type="ORF">BD626DRAFT_404063</name>
</gene>
<sequence>MPPPIPPSLLEQSDDPSVYATEMYQEWVALFMSEVKLCGEKLQRHTCRAVCHKYGNTDNCRFQFPHDIVVESFFDPATNSVFLKCLDPTVNYYHPIILVFDRHNHDIKCVLSGKAAKAASFYITDYITKMATNTYEMLTLI</sequence>
<evidence type="ECO:0000313" key="1">
    <source>
        <dbReference type="EMBL" id="TRM62202.1"/>
    </source>
</evidence>
<dbReference type="OrthoDB" id="3267861at2759"/>
<evidence type="ECO:0000313" key="2">
    <source>
        <dbReference type="Proteomes" id="UP000320762"/>
    </source>
</evidence>
<dbReference type="EMBL" id="VDMD01000013">
    <property type="protein sequence ID" value="TRM62202.1"/>
    <property type="molecule type" value="Genomic_DNA"/>
</dbReference>
<accession>A0A550CBL1</accession>
<dbReference type="STRING" id="97359.A0A550CBL1"/>
<dbReference type="AlphaFoldDB" id="A0A550CBL1"/>
<proteinExistence type="predicted"/>
<protein>
    <submittedName>
        <fullName evidence="1">Uncharacterized protein</fullName>
    </submittedName>
</protein>
<reference evidence="1 2" key="1">
    <citation type="journal article" date="2019" name="New Phytol.">
        <title>Comparative genomics reveals unique wood-decay strategies and fruiting body development in the Schizophyllaceae.</title>
        <authorList>
            <person name="Almasi E."/>
            <person name="Sahu N."/>
            <person name="Krizsan K."/>
            <person name="Balint B."/>
            <person name="Kovacs G.M."/>
            <person name="Kiss B."/>
            <person name="Cseklye J."/>
            <person name="Drula E."/>
            <person name="Henrissat B."/>
            <person name="Nagy I."/>
            <person name="Chovatia M."/>
            <person name="Adam C."/>
            <person name="LaButti K."/>
            <person name="Lipzen A."/>
            <person name="Riley R."/>
            <person name="Grigoriev I.V."/>
            <person name="Nagy L.G."/>
        </authorList>
    </citation>
    <scope>NUCLEOTIDE SEQUENCE [LARGE SCALE GENOMIC DNA]</scope>
    <source>
        <strain evidence="1 2">NL-1724</strain>
    </source>
</reference>
<feature type="non-terminal residue" evidence="1">
    <location>
        <position position="141"/>
    </location>
</feature>